<reference evidence="1 2" key="1">
    <citation type="submission" date="2023-10" db="EMBL/GenBank/DDBJ databases">
        <title>Draft genome sequence of Xylaria bambusicola isolate GMP-LS, the root and basal stem rot pathogen of sugarcane in Indonesia.</title>
        <authorList>
            <person name="Selvaraj P."/>
            <person name="Muralishankar V."/>
            <person name="Muruganantham S."/>
            <person name="Sp S."/>
            <person name="Haryani S."/>
            <person name="Lau K.J.X."/>
            <person name="Naqvi N.I."/>
        </authorList>
    </citation>
    <scope>NUCLEOTIDE SEQUENCE [LARGE SCALE GENOMIC DNA]</scope>
    <source>
        <strain evidence="1">GMP-LS</strain>
    </source>
</reference>
<comment type="caution">
    <text evidence="1">The sequence shown here is derived from an EMBL/GenBank/DDBJ whole genome shotgun (WGS) entry which is preliminary data.</text>
</comment>
<sequence>MVTHRTFRNDETLDPYDLVEALTGRKLARPSSSLPSRSRPTSEGYVDLSDIRACAQAKQEGPEPDPQPEDISVGCINPFALAENMVGHKIDRHSITAIHVLQDTLQTDYEELFDMKHHSVLYAGLKLNEKERRAERLEEGEMKILNEKDLVTPDLSRLDKLGDLEEVGMKEIGNLRIKRAGIMNNKIHLILHANDIARTVCNREVTRTLNDFCLPFRREEREKESFTPPNSSWRDARDVLIMRNMRRNMISEYMAPFDFRVGRHELHGMRKFDDPIQGAMGNSWFVAALFSVFWADPAMINRNTNLHHHMMRVDFEDHENRFRVKFHDKGGRNNSKTEVSILSVYPSSQQLLTLAF</sequence>
<dbReference type="EMBL" id="JAWHQM010000043">
    <property type="protein sequence ID" value="KAK5634710.1"/>
    <property type="molecule type" value="Genomic_DNA"/>
</dbReference>
<keyword evidence="2" id="KW-1185">Reference proteome</keyword>
<dbReference type="AlphaFoldDB" id="A0AAN7UL86"/>
<organism evidence="1 2">
    <name type="scientific">Xylaria bambusicola</name>
    <dbReference type="NCBI Taxonomy" id="326684"/>
    <lineage>
        <taxon>Eukaryota</taxon>
        <taxon>Fungi</taxon>
        <taxon>Dikarya</taxon>
        <taxon>Ascomycota</taxon>
        <taxon>Pezizomycotina</taxon>
        <taxon>Sordariomycetes</taxon>
        <taxon>Xylariomycetidae</taxon>
        <taxon>Xylariales</taxon>
        <taxon>Xylariaceae</taxon>
        <taxon>Xylaria</taxon>
    </lineage>
</organism>
<proteinExistence type="predicted"/>
<evidence type="ECO:0000313" key="2">
    <source>
        <dbReference type="Proteomes" id="UP001305414"/>
    </source>
</evidence>
<gene>
    <name evidence="1" type="ORF">RRF57_010423</name>
</gene>
<name>A0AAN7UL86_9PEZI</name>
<evidence type="ECO:0000313" key="1">
    <source>
        <dbReference type="EMBL" id="KAK5634710.1"/>
    </source>
</evidence>
<accession>A0AAN7UL86</accession>
<protein>
    <submittedName>
        <fullName evidence="1">Uncharacterized protein</fullName>
    </submittedName>
</protein>
<dbReference type="Proteomes" id="UP001305414">
    <property type="component" value="Unassembled WGS sequence"/>
</dbReference>